<dbReference type="Proteomes" id="UP000594262">
    <property type="component" value="Unplaced"/>
</dbReference>
<dbReference type="InterPro" id="IPR001584">
    <property type="entry name" value="Integrase_cat-core"/>
</dbReference>
<accession>A0A7M5X2K0</accession>
<organism evidence="2 3">
    <name type="scientific">Clytia hemisphaerica</name>
    <dbReference type="NCBI Taxonomy" id="252671"/>
    <lineage>
        <taxon>Eukaryota</taxon>
        <taxon>Metazoa</taxon>
        <taxon>Cnidaria</taxon>
        <taxon>Hydrozoa</taxon>
        <taxon>Hydroidolina</taxon>
        <taxon>Leptothecata</taxon>
        <taxon>Obeliida</taxon>
        <taxon>Clytiidae</taxon>
        <taxon>Clytia</taxon>
    </lineage>
</organism>
<dbReference type="InterPro" id="IPR012337">
    <property type="entry name" value="RNaseH-like_sf"/>
</dbReference>
<name>A0A7M5X2K0_9CNID</name>
<protein>
    <recommendedName>
        <fullName evidence="1">Integrase catalytic domain-containing protein</fullName>
    </recommendedName>
</protein>
<dbReference type="PANTHER" id="PTHR46791">
    <property type="entry name" value="EXPRESSED PROTEIN"/>
    <property type="match status" value="1"/>
</dbReference>
<dbReference type="InterPro" id="IPR036397">
    <property type="entry name" value="RNaseH_sf"/>
</dbReference>
<feature type="domain" description="Integrase catalytic" evidence="1">
    <location>
        <begin position="229"/>
        <end position="410"/>
    </location>
</feature>
<dbReference type="PANTHER" id="PTHR46791:SF5">
    <property type="entry name" value="CLR5 DOMAIN-CONTAINING PROTEIN-RELATED"/>
    <property type="match status" value="1"/>
</dbReference>
<dbReference type="Pfam" id="PF24764">
    <property type="entry name" value="rva_4"/>
    <property type="match status" value="1"/>
</dbReference>
<evidence type="ECO:0000313" key="2">
    <source>
        <dbReference type="EnsemblMetazoa" id="CLYHEMP016968.1"/>
    </source>
</evidence>
<dbReference type="GO" id="GO:0003676">
    <property type="term" value="F:nucleic acid binding"/>
    <property type="evidence" value="ECO:0007669"/>
    <property type="project" value="InterPro"/>
</dbReference>
<dbReference type="PROSITE" id="PS50994">
    <property type="entry name" value="INTEGRASE"/>
    <property type="match status" value="1"/>
</dbReference>
<dbReference type="EnsemblMetazoa" id="CLYHEMT016968.1">
    <property type="protein sequence ID" value="CLYHEMP016968.1"/>
    <property type="gene ID" value="CLYHEMG016968"/>
</dbReference>
<keyword evidence="3" id="KW-1185">Reference proteome</keyword>
<dbReference type="SUPFAM" id="SSF53098">
    <property type="entry name" value="Ribonuclease H-like"/>
    <property type="match status" value="1"/>
</dbReference>
<reference evidence="2" key="1">
    <citation type="submission" date="2021-01" db="UniProtKB">
        <authorList>
            <consortium name="EnsemblMetazoa"/>
        </authorList>
    </citation>
    <scope>IDENTIFICATION</scope>
</reference>
<evidence type="ECO:0000313" key="3">
    <source>
        <dbReference type="Proteomes" id="UP000594262"/>
    </source>
</evidence>
<dbReference type="OrthoDB" id="2686689at2759"/>
<proteinExistence type="predicted"/>
<sequence length="501" mass="58188">DRVQNVDHTWEEFFQYLDELLDAAANIYSRNAAEIVLSRIEFVCPILGQMLPGFQGNQESVQLISGILENFNAIFREISFMFNTEVCYPSSPAVISFEQPPVIRQSQPGRPRLDISRETLISLREIGHSWNTIANMFRVSRWTILRRVNDFELNHLSRFADISDADLNNLVSSFLREHGNFVGFSLVYGHLKSRGIHVQQKRIKDSIKAVDPENARIRWALVVSRRVYSVRGPNSLWHMDGHHSLITWKFVIHGAIDGFSRLITMLHCSTNNYSETVLSLFEQAIATFGIPSRVRTDFGGENVLVWRAMEDLRGLNRGSALRGTSQQNQRIERLWRDVYRSVCCTYYYLFHTMETNGILDRNNDRHIFALHFVFLPRINHSLSSFKSAWNNHPMRTEHNWTPTRMWQNGMVDIRNRNLNTVQDVLQQNHDGVIDDLEWYGYDPEAPVPFENNNLPHVEVDDIDFPQEFFNHLDNHINPLEDSETMGIEIYLNALEILNGLL</sequence>
<dbReference type="AlphaFoldDB" id="A0A7M5X2K0"/>
<dbReference type="Gene3D" id="3.30.420.10">
    <property type="entry name" value="Ribonuclease H-like superfamily/Ribonuclease H"/>
    <property type="match status" value="1"/>
</dbReference>
<evidence type="ECO:0000259" key="1">
    <source>
        <dbReference type="PROSITE" id="PS50994"/>
    </source>
</evidence>
<dbReference type="GO" id="GO:0015074">
    <property type="term" value="P:DNA integration"/>
    <property type="evidence" value="ECO:0007669"/>
    <property type="project" value="InterPro"/>
</dbReference>
<dbReference type="InterPro" id="IPR058913">
    <property type="entry name" value="Integrase_dom_put"/>
</dbReference>